<comment type="caution">
    <text evidence="1">The sequence shown here is derived from an EMBL/GenBank/DDBJ whole genome shotgun (WGS) entry which is preliminary data.</text>
</comment>
<dbReference type="Proteomes" id="UP000740329">
    <property type="component" value="Unassembled WGS sequence"/>
</dbReference>
<dbReference type="AlphaFoldDB" id="A0A8J7UV89"/>
<protein>
    <submittedName>
        <fullName evidence="1">Uncharacterized protein</fullName>
    </submittedName>
</protein>
<name>A0A8J7UV89_METVO</name>
<dbReference type="RefSeq" id="WP_209591674.1">
    <property type="nucleotide sequence ID" value="NZ_JAGGMV010000007.1"/>
</dbReference>
<evidence type="ECO:0000313" key="1">
    <source>
        <dbReference type="EMBL" id="MBP2202156.1"/>
    </source>
</evidence>
<dbReference type="EMBL" id="JAGGMV010000007">
    <property type="protein sequence ID" value="MBP2202156.1"/>
    <property type="molecule type" value="Genomic_DNA"/>
</dbReference>
<evidence type="ECO:0000313" key="2">
    <source>
        <dbReference type="Proteomes" id="UP000740329"/>
    </source>
</evidence>
<sequence length="55" mass="6325">MNAYRAIKIIKKVANYYSDILDINCTGEEIHICKKSKKGGDLDGFTRRVSKNYNK</sequence>
<accession>A0A8J7UV89</accession>
<proteinExistence type="predicted"/>
<organism evidence="1 2">
    <name type="scientific">Methanococcus voltae</name>
    <dbReference type="NCBI Taxonomy" id="2188"/>
    <lineage>
        <taxon>Archaea</taxon>
        <taxon>Methanobacteriati</taxon>
        <taxon>Methanobacteriota</taxon>
        <taxon>Methanomada group</taxon>
        <taxon>Methanococci</taxon>
        <taxon>Methanococcales</taxon>
        <taxon>Methanococcaceae</taxon>
        <taxon>Methanococcus</taxon>
    </lineage>
</organism>
<gene>
    <name evidence="1" type="ORF">J3E07_001597</name>
</gene>
<reference evidence="1" key="1">
    <citation type="submission" date="2021-03" db="EMBL/GenBank/DDBJ databases">
        <title>Genomic Encyclopedia of Type Strains, Phase IV (KMG-V): Genome sequencing to study the core and pangenomes of soil and plant-associated prokaryotes.</title>
        <authorList>
            <person name="Whitman W."/>
        </authorList>
    </citation>
    <scope>NUCLEOTIDE SEQUENCE</scope>
    <source>
        <strain evidence="1">C4</strain>
    </source>
</reference>